<comment type="caution">
    <text evidence="2">The sequence shown here is derived from an EMBL/GenBank/DDBJ whole genome shotgun (WGS) entry which is preliminary data.</text>
</comment>
<protein>
    <submittedName>
        <fullName evidence="2">Uncharacterized protein</fullName>
    </submittedName>
</protein>
<feature type="compositionally biased region" description="Basic and acidic residues" evidence="1">
    <location>
        <begin position="63"/>
        <end position="73"/>
    </location>
</feature>
<organism evidence="2 3">
    <name type="scientific">Liparis tanakae</name>
    <name type="common">Tanaka's snailfish</name>
    <dbReference type="NCBI Taxonomy" id="230148"/>
    <lineage>
        <taxon>Eukaryota</taxon>
        <taxon>Metazoa</taxon>
        <taxon>Chordata</taxon>
        <taxon>Craniata</taxon>
        <taxon>Vertebrata</taxon>
        <taxon>Euteleostomi</taxon>
        <taxon>Actinopterygii</taxon>
        <taxon>Neopterygii</taxon>
        <taxon>Teleostei</taxon>
        <taxon>Neoteleostei</taxon>
        <taxon>Acanthomorphata</taxon>
        <taxon>Eupercaria</taxon>
        <taxon>Perciformes</taxon>
        <taxon>Cottioidei</taxon>
        <taxon>Cottales</taxon>
        <taxon>Liparidae</taxon>
        <taxon>Liparis</taxon>
    </lineage>
</organism>
<name>A0A4Z2FDU2_9TELE</name>
<feature type="region of interest" description="Disordered" evidence="1">
    <location>
        <begin position="1"/>
        <end position="20"/>
    </location>
</feature>
<reference evidence="2 3" key="1">
    <citation type="submission" date="2019-03" db="EMBL/GenBank/DDBJ databases">
        <title>First draft genome of Liparis tanakae, snailfish: a comprehensive survey of snailfish specific genes.</title>
        <authorList>
            <person name="Kim W."/>
            <person name="Song I."/>
            <person name="Jeong J.-H."/>
            <person name="Kim D."/>
            <person name="Kim S."/>
            <person name="Ryu S."/>
            <person name="Song J.Y."/>
            <person name="Lee S.K."/>
        </authorList>
    </citation>
    <scope>NUCLEOTIDE SEQUENCE [LARGE SCALE GENOMIC DNA]</scope>
    <source>
        <tissue evidence="2">Muscle</tissue>
    </source>
</reference>
<evidence type="ECO:0000313" key="2">
    <source>
        <dbReference type="EMBL" id="TNN39055.1"/>
    </source>
</evidence>
<dbReference type="AlphaFoldDB" id="A0A4Z2FDU2"/>
<dbReference type="EMBL" id="SRLO01001313">
    <property type="protein sequence ID" value="TNN39055.1"/>
    <property type="molecule type" value="Genomic_DNA"/>
</dbReference>
<sequence>MARGENGDGSISERGEVVLGAEKVKSTCRWPRGLVRRQNNPRLNRADRFFGTVESDGGSSQLEVERGHADSPRGRRSPNRTHQNTTRGQAT</sequence>
<gene>
    <name evidence="2" type="ORF">EYF80_050777</name>
</gene>
<feature type="compositionally biased region" description="Polar residues" evidence="1">
    <location>
        <begin position="80"/>
        <end position="91"/>
    </location>
</feature>
<proteinExistence type="predicted"/>
<accession>A0A4Z2FDU2</accession>
<dbReference type="Proteomes" id="UP000314294">
    <property type="component" value="Unassembled WGS sequence"/>
</dbReference>
<evidence type="ECO:0000256" key="1">
    <source>
        <dbReference type="SAM" id="MobiDB-lite"/>
    </source>
</evidence>
<keyword evidence="3" id="KW-1185">Reference proteome</keyword>
<feature type="region of interest" description="Disordered" evidence="1">
    <location>
        <begin position="50"/>
        <end position="91"/>
    </location>
</feature>
<evidence type="ECO:0000313" key="3">
    <source>
        <dbReference type="Proteomes" id="UP000314294"/>
    </source>
</evidence>